<geneLocation type="plasmid" evidence="6">
    <name>pemeittgr7a</name>
</geneLocation>
<keyword evidence="2" id="KW-0805">Transcription regulation</keyword>
<comment type="similarity">
    <text evidence="1">Belongs to the LysR transcriptional regulatory family.</text>
</comment>
<evidence type="ECO:0000256" key="1">
    <source>
        <dbReference type="ARBA" id="ARBA00009437"/>
    </source>
</evidence>
<dbReference type="CDD" id="cd08440">
    <property type="entry name" value="PBP2_LTTR_like_4"/>
    <property type="match status" value="1"/>
</dbReference>
<dbReference type="GO" id="GO:0003677">
    <property type="term" value="F:DNA binding"/>
    <property type="evidence" value="ECO:0007669"/>
    <property type="project" value="UniProtKB-KW"/>
</dbReference>
<evidence type="ECO:0000256" key="4">
    <source>
        <dbReference type="ARBA" id="ARBA00023163"/>
    </source>
</evidence>
<keyword evidence="3" id="KW-0238">DNA-binding</keyword>
<gene>
    <name evidence="5" type="ORF">FKV68_20970</name>
</gene>
<dbReference type="SUPFAM" id="SSF46785">
    <property type="entry name" value="Winged helix' DNA-binding domain"/>
    <property type="match status" value="1"/>
</dbReference>
<dbReference type="PROSITE" id="PS50931">
    <property type="entry name" value="HTH_LYSR"/>
    <property type="match status" value="1"/>
</dbReference>
<dbReference type="FunFam" id="1.10.10.10:FF:000001">
    <property type="entry name" value="LysR family transcriptional regulator"/>
    <property type="match status" value="1"/>
</dbReference>
<dbReference type="PRINTS" id="PR00039">
    <property type="entry name" value="HTHLYSR"/>
</dbReference>
<evidence type="ECO:0000256" key="2">
    <source>
        <dbReference type="ARBA" id="ARBA00023015"/>
    </source>
</evidence>
<organism evidence="5 6">
    <name type="scientific">Sinorhizobium mexicanum</name>
    <dbReference type="NCBI Taxonomy" id="375549"/>
    <lineage>
        <taxon>Bacteria</taxon>
        <taxon>Pseudomonadati</taxon>
        <taxon>Pseudomonadota</taxon>
        <taxon>Alphaproteobacteria</taxon>
        <taxon>Hyphomicrobiales</taxon>
        <taxon>Rhizobiaceae</taxon>
        <taxon>Sinorhizobium/Ensifer group</taxon>
        <taxon>Sinorhizobium</taxon>
    </lineage>
</organism>
<sequence>MAVSLRQIEAFLAVVEWGNFTKAAEALRVAQPALSALVRDLEAELGLRLLDRTTRRVELTEAGREFQGASAKIIEDLQTAIANAGEIAQRKRGRLLVAAPPLLAAVMLPQAIAELHRDYPGLKIGIMDARSDIIVEAVRNGQVDCGIGTFSALERNIERSTLTHDQLMLFCNHTSGFVDRQSVDWEELAGQPLITLTRDSGIRLLVEVGFEHARVALEPTYEVTQITTALALVRAGLGIAVLPTYARAVEMDTVLAKPLLHPPIVRDIIMIRPSDRSKSPALSAFETVVRRCAKRLAPTPSGVGDESLKLGMPSGADP</sequence>
<evidence type="ECO:0000313" key="6">
    <source>
        <dbReference type="Proteomes" id="UP000510721"/>
    </source>
</evidence>
<dbReference type="InterPro" id="IPR005119">
    <property type="entry name" value="LysR_subst-bd"/>
</dbReference>
<name>A0A859QPF8_9HYPH</name>
<keyword evidence="6" id="KW-1185">Reference proteome</keyword>
<dbReference type="KEGG" id="emx:FKV68_20970"/>
<dbReference type="Proteomes" id="UP000510721">
    <property type="component" value="Plasmid pEmeITTGR7a"/>
</dbReference>
<accession>A0A859QPF8</accession>
<dbReference type="SUPFAM" id="SSF53850">
    <property type="entry name" value="Periplasmic binding protein-like II"/>
    <property type="match status" value="1"/>
</dbReference>
<dbReference type="InterPro" id="IPR050950">
    <property type="entry name" value="HTH-type_LysR_regulators"/>
</dbReference>
<dbReference type="RefSeq" id="WP_180941839.1">
    <property type="nucleotide sequence ID" value="NZ_CP041239.1"/>
</dbReference>
<dbReference type="EMBL" id="CP041239">
    <property type="protein sequence ID" value="QLL63957.1"/>
    <property type="molecule type" value="Genomic_DNA"/>
</dbReference>
<proteinExistence type="inferred from homology"/>
<reference evidence="5 6" key="1">
    <citation type="submission" date="2019-06" db="EMBL/GenBank/DDBJ databases">
        <title>Complete genome sequence of Ensifer mexicanus ITTG R7 isolated from nodules of Acacia angustissima (Mill.) Kuntze.</title>
        <authorList>
            <person name="Rincon-Rosales R."/>
            <person name="Rogel M.A."/>
            <person name="Guerrero G."/>
            <person name="Rincon-Molina C.I."/>
            <person name="Lopez-Lopez A."/>
            <person name="Martinez-Romero E."/>
        </authorList>
    </citation>
    <scope>NUCLEOTIDE SEQUENCE [LARGE SCALE GENOMIC DNA]</scope>
    <source>
        <strain evidence="5 6">ITTG R7</strain>
        <plasmid evidence="6">pemeittgr7a</plasmid>
    </source>
</reference>
<dbReference type="PANTHER" id="PTHR30419">
    <property type="entry name" value="HTH-TYPE TRANSCRIPTIONAL REGULATOR YBHD"/>
    <property type="match status" value="1"/>
</dbReference>
<dbReference type="InterPro" id="IPR036390">
    <property type="entry name" value="WH_DNA-bd_sf"/>
</dbReference>
<dbReference type="Pfam" id="PF03466">
    <property type="entry name" value="LysR_substrate"/>
    <property type="match status" value="1"/>
</dbReference>
<evidence type="ECO:0000313" key="5">
    <source>
        <dbReference type="EMBL" id="QLL63957.1"/>
    </source>
</evidence>
<dbReference type="InterPro" id="IPR000847">
    <property type="entry name" value="LysR_HTH_N"/>
</dbReference>
<keyword evidence="5" id="KW-0614">Plasmid</keyword>
<dbReference type="GO" id="GO:0005829">
    <property type="term" value="C:cytosol"/>
    <property type="evidence" value="ECO:0007669"/>
    <property type="project" value="TreeGrafter"/>
</dbReference>
<keyword evidence="4" id="KW-0804">Transcription</keyword>
<dbReference type="PANTHER" id="PTHR30419:SF8">
    <property type="entry name" value="NITROGEN ASSIMILATION TRANSCRIPTIONAL ACTIVATOR-RELATED"/>
    <property type="match status" value="1"/>
</dbReference>
<dbReference type="Gene3D" id="3.40.190.290">
    <property type="match status" value="1"/>
</dbReference>
<evidence type="ECO:0000256" key="3">
    <source>
        <dbReference type="ARBA" id="ARBA00023125"/>
    </source>
</evidence>
<protein>
    <submittedName>
        <fullName evidence="5">LysR family transcriptional regulator</fullName>
    </submittedName>
</protein>
<dbReference type="AlphaFoldDB" id="A0A859QPF8"/>
<dbReference type="Gene3D" id="1.10.10.10">
    <property type="entry name" value="Winged helix-like DNA-binding domain superfamily/Winged helix DNA-binding domain"/>
    <property type="match status" value="1"/>
</dbReference>
<dbReference type="GO" id="GO:0003700">
    <property type="term" value="F:DNA-binding transcription factor activity"/>
    <property type="evidence" value="ECO:0007669"/>
    <property type="project" value="InterPro"/>
</dbReference>
<dbReference type="InterPro" id="IPR036388">
    <property type="entry name" value="WH-like_DNA-bd_sf"/>
</dbReference>
<dbReference type="Pfam" id="PF00126">
    <property type="entry name" value="HTH_1"/>
    <property type="match status" value="1"/>
</dbReference>